<organism evidence="1 2">
    <name type="scientific">Syntrophomonas wolfei</name>
    <dbReference type="NCBI Taxonomy" id="863"/>
    <lineage>
        <taxon>Bacteria</taxon>
        <taxon>Bacillati</taxon>
        <taxon>Bacillota</taxon>
        <taxon>Clostridia</taxon>
        <taxon>Eubacteriales</taxon>
        <taxon>Syntrophomonadaceae</taxon>
        <taxon>Syntrophomonas</taxon>
    </lineage>
</organism>
<dbReference type="Gene3D" id="3.90.550.10">
    <property type="entry name" value="Spore Coat Polysaccharide Biosynthesis Protein SpsA, Chain A"/>
    <property type="match status" value="1"/>
</dbReference>
<sequence>PTDIPFITTTAIDDFANQCRNYEADFFYAITSREVNELKFPGVVRTYVKLKDGVFTGGNLFILRSEIIDQVLEKASQIVERRKNPLAIASLFGFGLMWRYLTRRLSIAAAEKRFFKVLGIKGKAIISPYAEVGVDVDKPSDLEIAQKYLLDLTL</sequence>
<dbReference type="InterPro" id="IPR029044">
    <property type="entry name" value="Nucleotide-diphossugar_trans"/>
</dbReference>
<dbReference type="SUPFAM" id="SSF53448">
    <property type="entry name" value="Nucleotide-diphospho-sugar transferases"/>
    <property type="match status" value="1"/>
</dbReference>
<feature type="non-terminal residue" evidence="1">
    <location>
        <position position="1"/>
    </location>
</feature>
<comment type="caution">
    <text evidence="1">The sequence shown here is derived from an EMBL/GenBank/DDBJ whole genome shotgun (WGS) entry which is preliminary data.</text>
</comment>
<dbReference type="EMBL" id="DNZF01000082">
    <property type="protein sequence ID" value="HBK53043.1"/>
    <property type="molecule type" value="Genomic_DNA"/>
</dbReference>
<gene>
    <name evidence="1" type="ORF">DDZ44_03780</name>
</gene>
<evidence type="ECO:0008006" key="3">
    <source>
        <dbReference type="Google" id="ProtNLM"/>
    </source>
</evidence>
<proteinExistence type="predicted"/>
<evidence type="ECO:0000313" key="1">
    <source>
        <dbReference type="EMBL" id="HBK53043.1"/>
    </source>
</evidence>
<evidence type="ECO:0000313" key="2">
    <source>
        <dbReference type="Proteomes" id="UP000263273"/>
    </source>
</evidence>
<protein>
    <recommendedName>
        <fullName evidence="3">MobA-like NTP transferase domain-containing protein</fullName>
    </recommendedName>
</protein>
<dbReference type="Proteomes" id="UP000263273">
    <property type="component" value="Unassembled WGS sequence"/>
</dbReference>
<dbReference type="AlphaFoldDB" id="A0A354YUK1"/>
<dbReference type="STRING" id="378794.GCA_001570625_00295"/>
<reference evidence="1 2" key="1">
    <citation type="journal article" date="2018" name="Nat. Biotechnol.">
        <title>A standardized bacterial taxonomy based on genome phylogeny substantially revises the tree of life.</title>
        <authorList>
            <person name="Parks D.H."/>
            <person name="Chuvochina M."/>
            <person name="Waite D.W."/>
            <person name="Rinke C."/>
            <person name="Skarshewski A."/>
            <person name="Chaumeil P.A."/>
            <person name="Hugenholtz P."/>
        </authorList>
    </citation>
    <scope>NUCLEOTIDE SEQUENCE [LARGE SCALE GENOMIC DNA]</scope>
    <source>
        <strain evidence="1">UBA10948</strain>
    </source>
</reference>
<name>A0A354YUK1_9FIRM</name>
<accession>A0A354YUK1</accession>